<reference evidence="10 11" key="1">
    <citation type="submission" date="2023-04" db="EMBL/GenBank/DDBJ databases">
        <title>A novel bacteria isolated from coastal sediment.</title>
        <authorList>
            <person name="Liu X.-J."/>
            <person name="Du Z.-J."/>
        </authorList>
    </citation>
    <scope>NUCLEOTIDE SEQUENCE [LARGE SCALE GENOMIC DNA]</scope>
    <source>
        <strain evidence="10 11">SDUM461003</strain>
    </source>
</reference>
<dbReference type="InterPro" id="IPR005467">
    <property type="entry name" value="His_kinase_dom"/>
</dbReference>
<keyword evidence="3 5" id="KW-0597">Phosphoprotein</keyword>
<dbReference type="InterPro" id="IPR036097">
    <property type="entry name" value="HisK_dim/P_sf"/>
</dbReference>
<dbReference type="PROSITE" id="PS50110">
    <property type="entry name" value="RESPONSE_REGULATORY"/>
    <property type="match status" value="1"/>
</dbReference>
<keyword evidence="6" id="KW-0175">Coiled coil</keyword>
<dbReference type="Pfam" id="PF00512">
    <property type="entry name" value="HisKA"/>
    <property type="match status" value="1"/>
</dbReference>
<dbReference type="SMART" id="SM00448">
    <property type="entry name" value="REC"/>
    <property type="match status" value="1"/>
</dbReference>
<evidence type="ECO:0000313" key="10">
    <source>
        <dbReference type="EMBL" id="MDQ8207820.1"/>
    </source>
</evidence>
<dbReference type="InterPro" id="IPR003661">
    <property type="entry name" value="HisK_dim/P_dom"/>
</dbReference>
<dbReference type="PANTHER" id="PTHR45339">
    <property type="entry name" value="HYBRID SIGNAL TRANSDUCTION HISTIDINE KINASE J"/>
    <property type="match status" value="1"/>
</dbReference>
<keyword evidence="7" id="KW-0812">Transmembrane</keyword>
<keyword evidence="10" id="KW-0067">ATP-binding</keyword>
<feature type="domain" description="Response regulatory" evidence="9">
    <location>
        <begin position="500"/>
        <end position="619"/>
    </location>
</feature>
<dbReference type="CDD" id="cd16922">
    <property type="entry name" value="HATPase_EvgS-ArcB-TorS-like"/>
    <property type="match status" value="1"/>
</dbReference>
<dbReference type="InterPro" id="IPR003594">
    <property type="entry name" value="HATPase_dom"/>
</dbReference>
<dbReference type="Gene3D" id="3.30.565.10">
    <property type="entry name" value="Histidine kinase-like ATPase, C-terminal domain"/>
    <property type="match status" value="1"/>
</dbReference>
<dbReference type="Gene3D" id="1.10.287.130">
    <property type="match status" value="1"/>
</dbReference>
<keyword evidence="10" id="KW-0547">Nucleotide-binding</keyword>
<keyword evidence="11" id="KW-1185">Reference proteome</keyword>
<dbReference type="PRINTS" id="PR00344">
    <property type="entry name" value="BCTRLSENSOR"/>
</dbReference>
<dbReference type="Pfam" id="PF00072">
    <property type="entry name" value="Response_reg"/>
    <property type="match status" value="1"/>
</dbReference>
<dbReference type="InterPro" id="IPR001789">
    <property type="entry name" value="Sig_transdc_resp-reg_receiver"/>
</dbReference>
<dbReference type="EMBL" id="JARXHW010000019">
    <property type="protein sequence ID" value="MDQ8207820.1"/>
    <property type="molecule type" value="Genomic_DNA"/>
</dbReference>
<keyword evidence="4" id="KW-0902">Two-component regulatory system</keyword>
<dbReference type="SMART" id="SM00387">
    <property type="entry name" value="HATPase_c"/>
    <property type="match status" value="1"/>
</dbReference>
<feature type="modified residue" description="4-aspartylphosphate" evidence="5">
    <location>
        <position position="549"/>
    </location>
</feature>
<keyword evidence="7" id="KW-1133">Transmembrane helix</keyword>
<evidence type="ECO:0000256" key="3">
    <source>
        <dbReference type="ARBA" id="ARBA00022553"/>
    </source>
</evidence>
<evidence type="ECO:0000256" key="4">
    <source>
        <dbReference type="ARBA" id="ARBA00023012"/>
    </source>
</evidence>
<dbReference type="Proteomes" id="UP001225316">
    <property type="component" value="Unassembled WGS sequence"/>
</dbReference>
<dbReference type="Gene3D" id="3.40.50.2300">
    <property type="match status" value="1"/>
</dbReference>
<comment type="catalytic activity">
    <reaction evidence="1">
        <text>ATP + protein L-histidine = ADP + protein N-phospho-L-histidine.</text>
        <dbReference type="EC" id="2.7.13.3"/>
    </reaction>
</comment>
<feature type="coiled-coil region" evidence="6">
    <location>
        <begin position="196"/>
        <end position="223"/>
    </location>
</feature>
<evidence type="ECO:0000259" key="8">
    <source>
        <dbReference type="PROSITE" id="PS50109"/>
    </source>
</evidence>
<dbReference type="CDD" id="cd00082">
    <property type="entry name" value="HisKA"/>
    <property type="match status" value="1"/>
</dbReference>
<dbReference type="InterPro" id="IPR036890">
    <property type="entry name" value="HATPase_C_sf"/>
</dbReference>
<evidence type="ECO:0000256" key="7">
    <source>
        <dbReference type="SAM" id="Phobius"/>
    </source>
</evidence>
<comment type="caution">
    <text evidence="10">The sequence shown here is derived from an EMBL/GenBank/DDBJ whole genome shotgun (WGS) entry which is preliminary data.</text>
</comment>
<dbReference type="Pfam" id="PF02518">
    <property type="entry name" value="HATPase_c"/>
    <property type="match status" value="1"/>
</dbReference>
<feature type="domain" description="Histidine kinase" evidence="8">
    <location>
        <begin position="240"/>
        <end position="463"/>
    </location>
</feature>
<dbReference type="EC" id="2.7.13.3" evidence="2"/>
<dbReference type="CDD" id="cd17546">
    <property type="entry name" value="REC_hyHK_CKI1_RcsC-like"/>
    <property type="match status" value="1"/>
</dbReference>
<protein>
    <recommendedName>
        <fullName evidence="2">histidine kinase</fullName>
        <ecNumber evidence="2">2.7.13.3</ecNumber>
    </recommendedName>
</protein>
<sequence length="624" mass="70203">MSTQARSIVRMVYLYAALPIIAVVVVIVGWMVSIRFTEYMEERSVLMEQLNSMVSNVDFNPIEHIDEIEFMREERTKAHQQEFYRSMALAFAILLFGVTVPLMATRYFVQRLESNLDLLNDRLSSIGTGGSALMPQTFDFKEFDRLSDTLRTITRNHGETEQRWKRAEKELISANSDLIEQADELKKGRKVALSMMEDADSAREELEIVNQRLNQVIEHAKQSAYEADSANRAKSDFLATMSHEIRTPLNGIIGFVEMLNDTNLDEEQDDYLATIKTSSEALMSLINDVLDFSKVESGNLNLESRDFAILPVIRELSSMFFSQATEKGLSLNIDVDEDVPRRIRGDETRLRQILTNLLSNAIKFTEKGEVSLSVCTHAINLETNLVDIEFEVRDTGIGMTREQLSQLFKPFSQGDSSTTRKYGGTGLGLAICKRLSEAMGGKAWATSLPGEGSCFFSRAQFEIVSLKDSRPPIPIQPKIKKAVSEDQPKPKLLADQLPLRIAVAEDNLANQRVIMIMLRRLGWSVDFADNGEELLDLLREQNYDLIFMDLQMPIMDGLEATRQIRQGAAGQQAQGVKIVALTANALAGDEARCLDNGMNAYLSKPLRLNILKQTIQDLFEQAKA</sequence>
<dbReference type="PANTHER" id="PTHR45339:SF1">
    <property type="entry name" value="HYBRID SIGNAL TRANSDUCTION HISTIDINE KINASE J"/>
    <property type="match status" value="1"/>
</dbReference>
<evidence type="ECO:0000313" key="11">
    <source>
        <dbReference type="Proteomes" id="UP001225316"/>
    </source>
</evidence>
<name>A0ABU1AUI3_9BACT</name>
<evidence type="ECO:0000256" key="5">
    <source>
        <dbReference type="PROSITE-ProRule" id="PRU00169"/>
    </source>
</evidence>
<dbReference type="SUPFAM" id="SSF52172">
    <property type="entry name" value="CheY-like"/>
    <property type="match status" value="1"/>
</dbReference>
<dbReference type="SMART" id="SM00388">
    <property type="entry name" value="HisKA"/>
    <property type="match status" value="1"/>
</dbReference>
<evidence type="ECO:0000256" key="2">
    <source>
        <dbReference type="ARBA" id="ARBA00012438"/>
    </source>
</evidence>
<dbReference type="PROSITE" id="PS50109">
    <property type="entry name" value="HIS_KIN"/>
    <property type="match status" value="1"/>
</dbReference>
<feature type="transmembrane region" description="Helical" evidence="7">
    <location>
        <begin position="12"/>
        <end position="34"/>
    </location>
</feature>
<dbReference type="GO" id="GO:0005524">
    <property type="term" value="F:ATP binding"/>
    <property type="evidence" value="ECO:0007669"/>
    <property type="project" value="UniProtKB-KW"/>
</dbReference>
<dbReference type="SUPFAM" id="SSF47384">
    <property type="entry name" value="Homodimeric domain of signal transducing histidine kinase"/>
    <property type="match status" value="1"/>
</dbReference>
<dbReference type="SUPFAM" id="SSF55874">
    <property type="entry name" value="ATPase domain of HSP90 chaperone/DNA topoisomerase II/histidine kinase"/>
    <property type="match status" value="1"/>
</dbReference>
<evidence type="ECO:0000259" key="9">
    <source>
        <dbReference type="PROSITE" id="PS50110"/>
    </source>
</evidence>
<keyword evidence="7" id="KW-0472">Membrane</keyword>
<dbReference type="InterPro" id="IPR004358">
    <property type="entry name" value="Sig_transdc_His_kin-like_C"/>
</dbReference>
<accession>A0ABU1AUI3</accession>
<dbReference type="InterPro" id="IPR011006">
    <property type="entry name" value="CheY-like_superfamily"/>
</dbReference>
<gene>
    <name evidence="10" type="ORF">QEH52_09880</name>
</gene>
<evidence type="ECO:0000256" key="6">
    <source>
        <dbReference type="SAM" id="Coils"/>
    </source>
</evidence>
<evidence type="ECO:0000256" key="1">
    <source>
        <dbReference type="ARBA" id="ARBA00000085"/>
    </source>
</evidence>
<organism evidence="10 11">
    <name type="scientific">Thalassobacterium maritimum</name>
    <dbReference type="NCBI Taxonomy" id="3041265"/>
    <lineage>
        <taxon>Bacteria</taxon>
        <taxon>Pseudomonadati</taxon>
        <taxon>Verrucomicrobiota</taxon>
        <taxon>Opitutia</taxon>
        <taxon>Puniceicoccales</taxon>
        <taxon>Coraliomargaritaceae</taxon>
        <taxon>Thalassobacterium</taxon>
    </lineage>
</organism>
<proteinExistence type="predicted"/>